<dbReference type="GeneID" id="57239541"/>
<dbReference type="RefSeq" id="WP_018964481.1">
    <property type="nucleotide sequence ID" value="NZ_CALUCC010000027.1"/>
</dbReference>
<dbReference type="OrthoDB" id="1014184at2"/>
<dbReference type="EMBL" id="JRAK01000068">
    <property type="protein sequence ID" value="KGN88623.1"/>
    <property type="molecule type" value="Genomic_DNA"/>
</dbReference>
<keyword evidence="4" id="KW-1185">Reference proteome</keyword>
<reference evidence="1 3" key="1">
    <citation type="submission" date="2014-08" db="EMBL/GenBank/DDBJ databases">
        <title>Porphyromonas gulae strain:COT-052_OH1451 Genome sequencing.</title>
        <authorList>
            <person name="Wallis C."/>
            <person name="Deusch O."/>
            <person name="O'Flynn C."/>
            <person name="Davis I."/>
            <person name="Jospin G."/>
            <person name="Darling A.E."/>
            <person name="Coil D.A."/>
            <person name="Alexiev A."/>
            <person name="Horsfall A."/>
            <person name="Kirkwood N."/>
            <person name="Harris S."/>
            <person name="Eisen J.A."/>
        </authorList>
    </citation>
    <scope>NUCLEOTIDE SEQUENCE [LARGE SCALE GENOMIC DNA]</scope>
    <source>
        <strain evidence="3">COT-052 OH1451</strain>
        <strain evidence="1">COT-052_OH1451</strain>
    </source>
</reference>
<accession>A0A099WV25</accession>
<reference evidence="2 4" key="2">
    <citation type="submission" date="2014-08" db="EMBL/GenBank/DDBJ databases">
        <title>Porphyromonas gulae strain:COT-052_OH3439 Genome sequencing.</title>
        <authorList>
            <person name="Wallis C."/>
            <person name="Deusch O."/>
            <person name="O'Flynn C."/>
            <person name="Davis I."/>
            <person name="Jospin G."/>
            <person name="Darling A.E."/>
            <person name="Coil D.A."/>
            <person name="Alexiev A."/>
            <person name="Horsfall A."/>
            <person name="Kirkwood N."/>
            <person name="Harris S."/>
            <person name="Eisen J.A."/>
        </authorList>
    </citation>
    <scope>NUCLEOTIDE SEQUENCE [LARGE SCALE GENOMIC DNA]</scope>
    <source>
        <strain evidence="4">COT-052 OH3439</strain>
        <strain evidence="2">COT-052_OH3439</strain>
    </source>
</reference>
<dbReference type="Proteomes" id="UP000030130">
    <property type="component" value="Unassembled WGS sequence"/>
</dbReference>
<gene>
    <name evidence="1" type="ORF">HR08_10020</name>
    <name evidence="2" type="ORF">HR15_04525</name>
</gene>
<dbReference type="Pfam" id="PF12732">
    <property type="entry name" value="YtxH"/>
    <property type="match status" value="1"/>
</dbReference>
<protein>
    <recommendedName>
        <fullName evidence="5">Gas vesicle protein</fullName>
    </recommendedName>
</protein>
<proteinExistence type="predicted"/>
<dbReference type="InterPro" id="IPR024623">
    <property type="entry name" value="YtxH"/>
</dbReference>
<evidence type="ECO:0000313" key="4">
    <source>
        <dbReference type="Proteomes" id="UP000030146"/>
    </source>
</evidence>
<evidence type="ECO:0000313" key="2">
    <source>
        <dbReference type="EMBL" id="KGN88623.1"/>
    </source>
</evidence>
<sequence length="91" mass="10394">MSSQGKFSLGLLVGLAIGAAAAYFADREKRNRFVEDINSTADKVKDSVVEGYYEAKNRYQKYRRKMKGITEDMVEEIGDKYDEVLDDLRSE</sequence>
<name>A0A099WV25_9PORP</name>
<comment type="caution">
    <text evidence="2">The sequence shown here is derived from an EMBL/GenBank/DDBJ whole genome shotgun (WGS) entry which is preliminary data.</text>
</comment>
<dbReference type="STRING" id="111105.HR09_02090"/>
<evidence type="ECO:0000313" key="3">
    <source>
        <dbReference type="Proteomes" id="UP000030130"/>
    </source>
</evidence>
<evidence type="ECO:0000313" key="1">
    <source>
        <dbReference type="EMBL" id="KGN83788.1"/>
    </source>
</evidence>
<evidence type="ECO:0008006" key="5">
    <source>
        <dbReference type="Google" id="ProtNLM"/>
    </source>
</evidence>
<dbReference type="AlphaFoldDB" id="A0A099WV25"/>
<dbReference type="EMBL" id="JRAI01000082">
    <property type="protein sequence ID" value="KGN83788.1"/>
    <property type="molecule type" value="Genomic_DNA"/>
</dbReference>
<organism evidence="2 4">
    <name type="scientific">Porphyromonas gulae</name>
    <dbReference type="NCBI Taxonomy" id="111105"/>
    <lineage>
        <taxon>Bacteria</taxon>
        <taxon>Pseudomonadati</taxon>
        <taxon>Bacteroidota</taxon>
        <taxon>Bacteroidia</taxon>
        <taxon>Bacteroidales</taxon>
        <taxon>Porphyromonadaceae</taxon>
        <taxon>Porphyromonas</taxon>
    </lineage>
</organism>
<dbReference type="PATRIC" id="fig|111105.18.peg.684"/>
<dbReference type="Proteomes" id="UP000030146">
    <property type="component" value="Unassembled WGS sequence"/>
</dbReference>